<dbReference type="EMBL" id="CP133594">
    <property type="protein sequence ID" value="WMW22033.1"/>
    <property type="molecule type" value="Genomic_DNA"/>
</dbReference>
<keyword evidence="1" id="KW-0174">Coenzyme M biosynthesis</keyword>
<dbReference type="Gene3D" id="3.40.50.970">
    <property type="match status" value="1"/>
</dbReference>
<dbReference type="InterPro" id="IPR029061">
    <property type="entry name" value="THDP-binding"/>
</dbReference>
<reference evidence="7" key="1">
    <citation type="submission" date="2023-08" db="EMBL/GenBank/DDBJ databases">
        <title>Methanolobus mangrovi sp. nov. and Methanolobus sediminis sp. nov, two novel methylotrophic methanogens isolated from mangrove sediments in China.</title>
        <authorList>
            <person name="Zhou J."/>
        </authorList>
    </citation>
    <scope>NUCLEOTIDE SEQUENCE</scope>
    <source>
        <strain evidence="7">FTZ2</strain>
    </source>
</reference>
<dbReference type="InterPro" id="IPR012001">
    <property type="entry name" value="Thiamin_PyroP_enz_TPP-bd_dom"/>
</dbReference>
<dbReference type="RefSeq" id="WP_309307826.1">
    <property type="nucleotide sequence ID" value="NZ_CP133594.1"/>
</dbReference>
<gene>
    <name evidence="7" type="primary">comD</name>
    <name evidence="7" type="ORF">RE476_11760</name>
</gene>
<comment type="catalytic activity">
    <reaction evidence="5">
        <text>3-sulfopyruvate + H(+) = sulfoacetaldehyde + CO2</text>
        <dbReference type="Rhea" id="RHEA:20948"/>
        <dbReference type="ChEBI" id="CHEBI:15378"/>
        <dbReference type="ChEBI" id="CHEBI:16526"/>
        <dbReference type="ChEBI" id="CHEBI:57940"/>
        <dbReference type="ChEBI" id="CHEBI:58246"/>
        <dbReference type="EC" id="4.1.1.79"/>
    </reaction>
</comment>
<evidence type="ECO:0000256" key="3">
    <source>
        <dbReference type="ARBA" id="ARBA00023239"/>
    </source>
</evidence>
<dbReference type="CDD" id="cd07035">
    <property type="entry name" value="TPP_PYR_POX_like"/>
    <property type="match status" value="1"/>
</dbReference>
<evidence type="ECO:0000256" key="5">
    <source>
        <dbReference type="ARBA" id="ARBA00048551"/>
    </source>
</evidence>
<dbReference type="InterPro" id="IPR022502">
    <property type="entry name" value="Sulfopyruvate_deCO2ase_alpha"/>
</dbReference>
<protein>
    <recommendedName>
        <fullName evidence="4">sulfopyruvate decarboxylase</fullName>
        <ecNumber evidence="4">4.1.1.79</ecNumber>
    </recommendedName>
</protein>
<evidence type="ECO:0000256" key="4">
    <source>
        <dbReference type="ARBA" id="ARBA00038875"/>
    </source>
</evidence>
<accession>A0AA51UF60</accession>
<dbReference type="AlphaFoldDB" id="A0AA51UF60"/>
<dbReference type="GO" id="GO:0050545">
    <property type="term" value="F:sulfopyruvate decarboxylase activity"/>
    <property type="evidence" value="ECO:0007669"/>
    <property type="project" value="UniProtKB-EC"/>
</dbReference>
<dbReference type="Pfam" id="PF02776">
    <property type="entry name" value="TPP_enzyme_N"/>
    <property type="match status" value="1"/>
</dbReference>
<dbReference type="Proteomes" id="UP001183006">
    <property type="component" value="Chromosome"/>
</dbReference>
<evidence type="ECO:0000256" key="1">
    <source>
        <dbReference type="ARBA" id="ARBA00022545"/>
    </source>
</evidence>
<proteinExistence type="predicted"/>
<organism evidence="7 8">
    <name type="scientific">Methanolobus mangrovi</name>
    <dbReference type="NCBI Taxonomy" id="3072977"/>
    <lineage>
        <taxon>Archaea</taxon>
        <taxon>Methanobacteriati</taxon>
        <taxon>Methanobacteriota</taxon>
        <taxon>Stenosarchaea group</taxon>
        <taxon>Methanomicrobia</taxon>
        <taxon>Methanosarcinales</taxon>
        <taxon>Methanosarcinaceae</taxon>
        <taxon>Methanolobus</taxon>
    </lineage>
</organism>
<evidence type="ECO:0000259" key="6">
    <source>
        <dbReference type="Pfam" id="PF02776"/>
    </source>
</evidence>
<dbReference type="GO" id="GO:0030976">
    <property type="term" value="F:thiamine pyrophosphate binding"/>
    <property type="evidence" value="ECO:0007669"/>
    <property type="project" value="InterPro"/>
</dbReference>
<keyword evidence="2" id="KW-0210">Decarboxylase</keyword>
<evidence type="ECO:0000313" key="8">
    <source>
        <dbReference type="Proteomes" id="UP001183006"/>
    </source>
</evidence>
<dbReference type="EC" id="4.1.1.79" evidence="4"/>
<sequence length="175" mass="18876">MTQSLSVAPTPSESTFKGIKDAGIDFIVSVPCANLKELIPMVDEAHDIIHLPVTREEEGVGVCAGAYMGGKKPAMLMQNSGLGNSINALASLNMLYGIPLLMIMSHRGVEGEPIVAQVPMGELTPKLLETMDIPYFLPEKGVDPADIIVKAWNVASEQKKPVAVLLPIPFWRRQA</sequence>
<keyword evidence="3 7" id="KW-0456">Lyase</keyword>
<dbReference type="NCBIfam" id="TIGR03845">
    <property type="entry name" value="sulfopyru_alph"/>
    <property type="match status" value="1"/>
</dbReference>
<dbReference type="GeneID" id="84230827"/>
<dbReference type="PANTHER" id="PTHR42818:SF1">
    <property type="entry name" value="SULFOPYRUVATE DECARBOXYLASE"/>
    <property type="match status" value="1"/>
</dbReference>
<evidence type="ECO:0000313" key="7">
    <source>
        <dbReference type="EMBL" id="WMW22033.1"/>
    </source>
</evidence>
<evidence type="ECO:0000256" key="2">
    <source>
        <dbReference type="ARBA" id="ARBA00022793"/>
    </source>
</evidence>
<keyword evidence="8" id="KW-1185">Reference proteome</keyword>
<dbReference type="InterPro" id="IPR051818">
    <property type="entry name" value="TPP_dependent_decarboxylase"/>
</dbReference>
<dbReference type="KEGG" id="mmav:RE476_11760"/>
<feature type="domain" description="Thiamine pyrophosphate enzyme N-terminal TPP-binding" evidence="6">
    <location>
        <begin position="14"/>
        <end position="112"/>
    </location>
</feature>
<dbReference type="SUPFAM" id="SSF52518">
    <property type="entry name" value="Thiamin diphosphate-binding fold (THDP-binding)"/>
    <property type="match status" value="1"/>
</dbReference>
<dbReference type="PANTHER" id="PTHR42818">
    <property type="entry name" value="SULFOPYRUVATE DECARBOXYLASE SUBUNIT ALPHA"/>
    <property type="match status" value="1"/>
</dbReference>
<name>A0AA51UF60_9EURY</name>
<dbReference type="GO" id="GO:0019295">
    <property type="term" value="P:coenzyme M biosynthetic process"/>
    <property type="evidence" value="ECO:0007669"/>
    <property type="project" value="UniProtKB-KW"/>
</dbReference>